<dbReference type="InParanoid" id="A0A139W938"/>
<reference evidence="3 4" key="2">
    <citation type="journal article" date="2010" name="Nucleic Acids Res.">
        <title>BeetleBase in 2010: revisions to provide comprehensive genomic information for Tribolium castaneum.</title>
        <authorList>
            <person name="Kim H.S."/>
            <person name="Murphy T."/>
            <person name="Xia J."/>
            <person name="Caragea D."/>
            <person name="Park Y."/>
            <person name="Beeman R.W."/>
            <person name="Lorenzen M.D."/>
            <person name="Butcher S."/>
            <person name="Manak J.R."/>
            <person name="Brown S.J."/>
        </authorList>
    </citation>
    <scope>NUCLEOTIDE SEQUENCE [LARGE SCALE GENOMIC DNA]</scope>
    <source>
        <strain evidence="3 4">Georgia GA2</strain>
    </source>
</reference>
<dbReference type="Gene3D" id="3.30.70.270">
    <property type="match status" value="1"/>
</dbReference>
<dbReference type="GO" id="GO:0071897">
    <property type="term" value="P:DNA biosynthetic process"/>
    <property type="evidence" value="ECO:0007669"/>
    <property type="project" value="UniProtKB-ARBA"/>
</dbReference>
<organism evidence="3 4">
    <name type="scientific">Tribolium castaneum</name>
    <name type="common">Red flour beetle</name>
    <dbReference type="NCBI Taxonomy" id="7070"/>
    <lineage>
        <taxon>Eukaryota</taxon>
        <taxon>Metazoa</taxon>
        <taxon>Ecdysozoa</taxon>
        <taxon>Arthropoda</taxon>
        <taxon>Hexapoda</taxon>
        <taxon>Insecta</taxon>
        <taxon>Pterygota</taxon>
        <taxon>Neoptera</taxon>
        <taxon>Endopterygota</taxon>
        <taxon>Coleoptera</taxon>
        <taxon>Polyphaga</taxon>
        <taxon>Cucujiformia</taxon>
        <taxon>Tenebrionidae</taxon>
        <taxon>Tenebrionidae incertae sedis</taxon>
        <taxon>Tribolium</taxon>
    </lineage>
</organism>
<feature type="domain" description="Reverse transcriptase" evidence="2">
    <location>
        <begin position="408"/>
        <end position="590"/>
    </location>
</feature>
<dbReference type="PROSITE" id="PS50878">
    <property type="entry name" value="RT_POL"/>
    <property type="match status" value="1"/>
</dbReference>
<dbReference type="OMA" id="ANCHINE"/>
<dbReference type="InterPro" id="IPR043502">
    <property type="entry name" value="DNA/RNA_pol_sf"/>
</dbReference>
<dbReference type="Gene3D" id="3.10.10.10">
    <property type="entry name" value="HIV Type 1 Reverse Transcriptase, subunit A, domain 1"/>
    <property type="match status" value="1"/>
</dbReference>
<reference evidence="3 4" key="1">
    <citation type="journal article" date="2008" name="Nature">
        <title>The genome of the model beetle and pest Tribolium castaneum.</title>
        <authorList>
            <consortium name="Tribolium Genome Sequencing Consortium"/>
            <person name="Richards S."/>
            <person name="Gibbs R.A."/>
            <person name="Weinstock G.M."/>
            <person name="Brown S.J."/>
            <person name="Denell R."/>
            <person name="Beeman R.W."/>
            <person name="Gibbs R."/>
            <person name="Beeman R.W."/>
            <person name="Brown S.J."/>
            <person name="Bucher G."/>
            <person name="Friedrich M."/>
            <person name="Grimmelikhuijzen C.J."/>
            <person name="Klingler M."/>
            <person name="Lorenzen M."/>
            <person name="Richards S."/>
            <person name="Roth S."/>
            <person name="Schroder R."/>
            <person name="Tautz D."/>
            <person name="Zdobnov E.M."/>
            <person name="Muzny D."/>
            <person name="Gibbs R.A."/>
            <person name="Weinstock G.M."/>
            <person name="Attaway T."/>
            <person name="Bell S."/>
            <person name="Buhay C.J."/>
            <person name="Chandrabose M.N."/>
            <person name="Chavez D."/>
            <person name="Clerk-Blankenburg K.P."/>
            <person name="Cree A."/>
            <person name="Dao M."/>
            <person name="Davis C."/>
            <person name="Chacko J."/>
            <person name="Dinh H."/>
            <person name="Dugan-Rocha S."/>
            <person name="Fowler G."/>
            <person name="Garner T.T."/>
            <person name="Garnes J."/>
            <person name="Gnirke A."/>
            <person name="Hawes A."/>
            <person name="Hernandez J."/>
            <person name="Hines S."/>
            <person name="Holder M."/>
            <person name="Hume J."/>
            <person name="Jhangiani S.N."/>
            <person name="Joshi V."/>
            <person name="Khan Z.M."/>
            <person name="Jackson L."/>
            <person name="Kovar C."/>
            <person name="Kowis A."/>
            <person name="Lee S."/>
            <person name="Lewis L.R."/>
            <person name="Margolis J."/>
            <person name="Morgan M."/>
            <person name="Nazareth L.V."/>
            <person name="Nguyen N."/>
            <person name="Okwuonu G."/>
            <person name="Parker D."/>
            <person name="Richards S."/>
            <person name="Ruiz S.J."/>
            <person name="Santibanez J."/>
            <person name="Savard J."/>
            <person name="Scherer S.E."/>
            <person name="Schneider B."/>
            <person name="Sodergren E."/>
            <person name="Tautz D."/>
            <person name="Vattahil S."/>
            <person name="Villasana D."/>
            <person name="White C.S."/>
            <person name="Wright R."/>
            <person name="Park Y."/>
            <person name="Beeman R.W."/>
            <person name="Lord J."/>
            <person name="Oppert B."/>
            <person name="Lorenzen M."/>
            <person name="Brown S."/>
            <person name="Wang L."/>
            <person name="Savard J."/>
            <person name="Tautz D."/>
            <person name="Richards S."/>
            <person name="Weinstock G."/>
            <person name="Gibbs R.A."/>
            <person name="Liu Y."/>
            <person name="Worley K."/>
            <person name="Weinstock G."/>
            <person name="Elsik C.G."/>
            <person name="Reese J.T."/>
            <person name="Elhaik E."/>
            <person name="Landan G."/>
            <person name="Graur D."/>
            <person name="Arensburger P."/>
            <person name="Atkinson P."/>
            <person name="Beeman R.W."/>
            <person name="Beidler J."/>
            <person name="Brown S.J."/>
            <person name="Demuth J.P."/>
            <person name="Drury D.W."/>
            <person name="Du Y.Z."/>
            <person name="Fujiwara H."/>
            <person name="Lorenzen M."/>
            <person name="Maselli V."/>
            <person name="Osanai M."/>
            <person name="Park Y."/>
            <person name="Robertson H.M."/>
            <person name="Tu Z."/>
            <person name="Wang J.J."/>
            <person name="Wang S."/>
            <person name="Richards S."/>
            <person name="Song H."/>
            <person name="Zhang L."/>
            <person name="Sodergren E."/>
            <person name="Werner D."/>
            <person name="Stanke M."/>
            <person name="Morgenstern B."/>
            <person name="Solovyev V."/>
            <person name="Kosarev P."/>
            <person name="Brown G."/>
            <person name="Chen H.C."/>
            <person name="Ermolaeva O."/>
            <person name="Hlavina W."/>
            <person name="Kapustin Y."/>
            <person name="Kiryutin B."/>
            <person name="Kitts P."/>
            <person name="Maglott D."/>
            <person name="Pruitt K."/>
            <person name="Sapojnikov V."/>
            <person name="Souvorov A."/>
            <person name="Mackey A.J."/>
            <person name="Waterhouse R.M."/>
            <person name="Wyder S."/>
            <person name="Zdobnov E.M."/>
            <person name="Zdobnov E.M."/>
            <person name="Wyder S."/>
            <person name="Kriventseva E.V."/>
            <person name="Kadowaki T."/>
            <person name="Bork P."/>
            <person name="Aranda M."/>
            <person name="Bao R."/>
            <person name="Beermann A."/>
            <person name="Berns N."/>
            <person name="Bolognesi R."/>
            <person name="Bonneton F."/>
            <person name="Bopp D."/>
            <person name="Brown S.J."/>
            <person name="Bucher G."/>
            <person name="Butts T."/>
            <person name="Chaumot A."/>
            <person name="Denell R.E."/>
            <person name="Ferrier D.E."/>
            <person name="Friedrich M."/>
            <person name="Gordon C.M."/>
            <person name="Jindra M."/>
            <person name="Klingler M."/>
            <person name="Lan Q."/>
            <person name="Lattorff H.M."/>
            <person name="Laudet V."/>
            <person name="von Levetsow C."/>
            <person name="Liu Z."/>
            <person name="Lutz R."/>
            <person name="Lynch J.A."/>
            <person name="da Fonseca R.N."/>
            <person name="Posnien N."/>
            <person name="Reuter R."/>
            <person name="Roth S."/>
            <person name="Savard J."/>
            <person name="Schinko J.B."/>
            <person name="Schmitt C."/>
            <person name="Schoppmeier M."/>
            <person name="Schroder R."/>
            <person name="Shippy T.D."/>
            <person name="Simonnet F."/>
            <person name="Marques-Souza H."/>
            <person name="Tautz D."/>
            <person name="Tomoyasu Y."/>
            <person name="Trauner J."/>
            <person name="Van der Zee M."/>
            <person name="Vervoort M."/>
            <person name="Wittkopp N."/>
            <person name="Wimmer E.A."/>
            <person name="Yang X."/>
            <person name="Jones A.K."/>
            <person name="Sattelle D.B."/>
            <person name="Ebert P.R."/>
            <person name="Nelson D."/>
            <person name="Scott J.G."/>
            <person name="Beeman R.W."/>
            <person name="Muthukrishnan S."/>
            <person name="Kramer K.J."/>
            <person name="Arakane Y."/>
            <person name="Beeman R.W."/>
            <person name="Zhu Q."/>
            <person name="Hogenkamp D."/>
            <person name="Dixit R."/>
            <person name="Oppert B."/>
            <person name="Jiang H."/>
            <person name="Zou Z."/>
            <person name="Marshall J."/>
            <person name="Elpidina E."/>
            <person name="Vinokurov K."/>
            <person name="Oppert C."/>
            <person name="Zou Z."/>
            <person name="Evans J."/>
            <person name="Lu Z."/>
            <person name="Zhao P."/>
            <person name="Sumathipala N."/>
            <person name="Altincicek B."/>
            <person name="Vilcinskas A."/>
            <person name="Williams M."/>
            <person name="Hultmark D."/>
            <person name="Hetru C."/>
            <person name="Jiang H."/>
            <person name="Grimmelikhuijzen C.J."/>
            <person name="Hauser F."/>
            <person name="Cazzamali G."/>
            <person name="Williamson M."/>
            <person name="Park Y."/>
            <person name="Li B."/>
            <person name="Tanaka Y."/>
            <person name="Predel R."/>
            <person name="Neupert S."/>
            <person name="Schachtner J."/>
            <person name="Verleyen P."/>
            <person name="Raible F."/>
            <person name="Bork P."/>
            <person name="Friedrich M."/>
            <person name="Walden K.K."/>
            <person name="Robertson H.M."/>
            <person name="Angeli S."/>
            <person name="Foret S."/>
            <person name="Bucher G."/>
            <person name="Schuetz S."/>
            <person name="Maleszka R."/>
            <person name="Wimmer E.A."/>
            <person name="Beeman R.W."/>
            <person name="Lorenzen M."/>
            <person name="Tomoyasu Y."/>
            <person name="Miller S.C."/>
            <person name="Grossmann D."/>
            <person name="Bucher G."/>
        </authorList>
    </citation>
    <scope>NUCLEOTIDE SEQUENCE [LARGE SCALE GENOMIC DNA]</scope>
    <source>
        <strain evidence="3 4">Georgia GA2</strain>
    </source>
</reference>
<evidence type="ECO:0000256" key="1">
    <source>
        <dbReference type="SAM" id="MobiDB-lite"/>
    </source>
</evidence>
<dbReference type="InterPro" id="IPR000477">
    <property type="entry name" value="RT_dom"/>
</dbReference>
<protein>
    <recommendedName>
        <fullName evidence="2">Reverse transcriptase domain-containing protein</fullName>
    </recommendedName>
</protein>
<dbReference type="CDD" id="cd03714">
    <property type="entry name" value="RT_DIRS1"/>
    <property type="match status" value="1"/>
</dbReference>
<sequence length="783" mass="88215">MNTGTSNDPIGADILARMEKLEQKLKKRRKTKRLHHRLRSPSPFSSSRGDQDRTCKRRCRRSESIEVLTSSVDDPQRPVLETATPDPLPFPVEAPLDPEILLLLGAPQNSEEPLGEPIHASIAERWTVVLQKGLDPEITQQLLKKYPVGTNCTFAKTPRVNPEISASLTDSVLERDLRLSNKQLQMSACLAAMGKVLSLLLKNEQPDGTSFIEALSDSGRLLSDLFYQDSFLRRTLIRGSLNNKFKKTLEEAPIDDLLFGSDWSKTEITSEAIVKLQTPAQEVPIERAANSSVDIDFEGQATPSTTLLQRTNLLTQLQGTSDAVPEGQTLSYPTQPLITAPSYAGRLSHFEKVWREITCDPIILSYIRGVKIPFIQPVPHSTPPVEPYWSPSEKVAIYTELTHLLELGAIEECSSTPNEFISPIFLTPKSDGSLRFILNLKSLNKYIALDHFKLENRNTVLNLISKNCYMATLDLKEAYYVVPIATKYRKFLRFKFSNHLYEFTCLPFGLSIAPFVFTKLMKPVVSLLRTQGYLSVIYLDDFLLLGDSYNCCSENICQTTSLLTNLGFVINREKSQLIPNQECRYLGFIYNSQTMTIALPSDKRELIHKRIIEIQSQNFCKIRKLAHILGLLTSASPAVSYGWVYTKNLESQKTLALKKNRGHYGSLMHLSSSVKNDLEWWKTHIVTSKNYIRSYIFYMTIFTDASKTGWGAVCGDDRAYGFWSSSEANCHINELELLAVQFGLKCFAKNQHNCEILLRIDNTTAIAHVNRMGGTKYPVGTSG</sequence>
<name>A0A139W938_TRICA</name>
<dbReference type="PANTHER" id="PTHR31660">
    <property type="entry name" value="GAG-POL POLYPROTEIN-LIKE PROTEIN-RELATED"/>
    <property type="match status" value="1"/>
</dbReference>
<feature type="region of interest" description="Disordered" evidence="1">
    <location>
        <begin position="25"/>
        <end position="91"/>
    </location>
</feature>
<evidence type="ECO:0000259" key="2">
    <source>
        <dbReference type="PROSITE" id="PS50878"/>
    </source>
</evidence>
<dbReference type="EMBL" id="KQ972691">
    <property type="protein sequence ID" value="KXZ75804.1"/>
    <property type="molecule type" value="Genomic_DNA"/>
</dbReference>
<dbReference type="SUPFAM" id="SSF56672">
    <property type="entry name" value="DNA/RNA polymerases"/>
    <property type="match status" value="1"/>
</dbReference>
<dbReference type="PANTHER" id="PTHR31660:SF76">
    <property type="entry name" value="CORE-BINDING (CB) DOMAIN-CONTAINING PROTEIN-RELATED"/>
    <property type="match status" value="1"/>
</dbReference>
<proteinExistence type="predicted"/>
<dbReference type="AlphaFoldDB" id="A0A139W938"/>
<keyword evidence="4" id="KW-1185">Reference proteome</keyword>
<dbReference type="InterPro" id="IPR043128">
    <property type="entry name" value="Rev_trsase/Diguanyl_cyclase"/>
</dbReference>
<feature type="compositionally biased region" description="Basic residues" evidence="1">
    <location>
        <begin position="25"/>
        <end position="39"/>
    </location>
</feature>
<accession>A0A139W938</accession>
<dbReference type="Pfam" id="PF00078">
    <property type="entry name" value="RVT_1"/>
    <property type="match status" value="1"/>
</dbReference>
<evidence type="ECO:0000313" key="3">
    <source>
        <dbReference type="EMBL" id="KXZ75804.1"/>
    </source>
</evidence>
<dbReference type="CDD" id="cd09275">
    <property type="entry name" value="RNase_HI_RT_DIRS1"/>
    <property type="match status" value="1"/>
</dbReference>
<evidence type="ECO:0000313" key="4">
    <source>
        <dbReference type="Proteomes" id="UP000007266"/>
    </source>
</evidence>
<dbReference type="Proteomes" id="UP000007266">
    <property type="component" value="Unassembled WGS sequence"/>
</dbReference>
<gene>
    <name evidence="3" type="primary">AUGUSTUS-3.0.2_34201</name>
    <name evidence="3" type="ORF">TcasGA2_TC034201</name>
</gene>